<name>A0A1M5XNL8_9BACT</name>
<dbReference type="RefSeq" id="WP_153307089.1">
    <property type="nucleotide sequence ID" value="NZ_FQXS01000021.1"/>
</dbReference>
<sequence>MPKKEIIHYIEHEGNSDLLYLVAVTCIERLVKLGKPGVIKAILDSGTATLCKMITK</sequence>
<evidence type="ECO:0000313" key="2">
    <source>
        <dbReference type="Proteomes" id="UP000184139"/>
    </source>
</evidence>
<dbReference type="AlphaFoldDB" id="A0A1M5XNL8"/>
<accession>A0A1M5XNL8</accession>
<evidence type="ECO:0000313" key="1">
    <source>
        <dbReference type="EMBL" id="SHI01144.1"/>
    </source>
</evidence>
<proteinExistence type="predicted"/>
<reference evidence="1 2" key="1">
    <citation type="submission" date="2016-11" db="EMBL/GenBank/DDBJ databases">
        <authorList>
            <person name="Jaros S."/>
            <person name="Januszkiewicz K."/>
            <person name="Wedrychowicz H."/>
        </authorList>
    </citation>
    <scope>NUCLEOTIDE SEQUENCE [LARGE SCALE GENOMIC DNA]</scope>
    <source>
        <strain evidence="1 2">DSM 9705</strain>
    </source>
</reference>
<organism evidence="1 2">
    <name type="scientific">Desulfofustis glycolicus DSM 9705</name>
    <dbReference type="NCBI Taxonomy" id="1121409"/>
    <lineage>
        <taxon>Bacteria</taxon>
        <taxon>Pseudomonadati</taxon>
        <taxon>Thermodesulfobacteriota</taxon>
        <taxon>Desulfobulbia</taxon>
        <taxon>Desulfobulbales</taxon>
        <taxon>Desulfocapsaceae</taxon>
        <taxon>Desulfofustis</taxon>
    </lineage>
</organism>
<keyword evidence="2" id="KW-1185">Reference proteome</keyword>
<dbReference type="EMBL" id="FQXS01000021">
    <property type="protein sequence ID" value="SHI01144.1"/>
    <property type="molecule type" value="Genomic_DNA"/>
</dbReference>
<protein>
    <submittedName>
        <fullName evidence="1">Uncharacterized protein</fullName>
    </submittedName>
</protein>
<gene>
    <name evidence="1" type="ORF">SAMN02745124_03211</name>
</gene>
<dbReference type="Proteomes" id="UP000184139">
    <property type="component" value="Unassembled WGS sequence"/>
</dbReference>